<organism evidence="3 4">
    <name type="scientific">Mesorhabditis belari</name>
    <dbReference type="NCBI Taxonomy" id="2138241"/>
    <lineage>
        <taxon>Eukaryota</taxon>
        <taxon>Metazoa</taxon>
        <taxon>Ecdysozoa</taxon>
        <taxon>Nematoda</taxon>
        <taxon>Chromadorea</taxon>
        <taxon>Rhabditida</taxon>
        <taxon>Rhabditina</taxon>
        <taxon>Rhabditomorpha</taxon>
        <taxon>Rhabditoidea</taxon>
        <taxon>Rhabditidae</taxon>
        <taxon>Mesorhabditinae</taxon>
        <taxon>Mesorhabditis</taxon>
    </lineage>
</organism>
<dbReference type="InterPro" id="IPR003677">
    <property type="entry name" value="ANIS5_cation-bd"/>
</dbReference>
<dbReference type="PANTHER" id="PTHR21593:SF36">
    <property type="entry name" value="DUF148 DOMAIN-CONTAINING PROTEIN-RELATED"/>
    <property type="match status" value="1"/>
</dbReference>
<name>A0AAF3F347_9BILA</name>
<keyword evidence="3" id="KW-1185">Reference proteome</keyword>
<evidence type="ECO:0000313" key="3">
    <source>
        <dbReference type="Proteomes" id="UP000887575"/>
    </source>
</evidence>
<accession>A0AAF3F347</accession>
<proteinExistence type="predicted"/>
<evidence type="ECO:0000259" key="2">
    <source>
        <dbReference type="Pfam" id="PF02520"/>
    </source>
</evidence>
<feature type="signal peptide" evidence="1">
    <location>
        <begin position="1"/>
        <end position="20"/>
    </location>
</feature>
<dbReference type="AlphaFoldDB" id="A0AAF3F347"/>
<reference evidence="4" key="1">
    <citation type="submission" date="2024-02" db="UniProtKB">
        <authorList>
            <consortium name="WormBaseParasite"/>
        </authorList>
    </citation>
    <scope>IDENTIFICATION</scope>
</reference>
<dbReference type="Proteomes" id="UP000887575">
    <property type="component" value="Unassembled WGS sequence"/>
</dbReference>
<sequence length="153" mass="16168">MIKILAVLAVLGCALAQGQGQEPPFLQGISAALKQQFIAIQNNGALTDAQAEAQTLAWANTLPAGQKKVFFDLDAQGKQYAQQGRAQQAAAVARLSAAAQAFDKQMQALADNKSIPRAQKAQQIETLQKSAPAPVQKELQGVFATLSQQQGGR</sequence>
<evidence type="ECO:0000313" key="4">
    <source>
        <dbReference type="WBParaSite" id="MBELARI_LOCUS20773"/>
    </source>
</evidence>
<feature type="domain" description="SXP/RAL-2 family protein Ani s 5-like cation-binding" evidence="2">
    <location>
        <begin position="34"/>
        <end position="135"/>
    </location>
</feature>
<dbReference type="WBParaSite" id="MBELARI_LOCUS20773">
    <property type="protein sequence ID" value="MBELARI_LOCUS20773"/>
    <property type="gene ID" value="MBELARI_LOCUS20773"/>
</dbReference>
<protein>
    <submittedName>
        <fullName evidence="4">SXP/RAL-2 family protein Ani s 5-like cation-binding domain-containing protein</fullName>
    </submittedName>
</protein>
<dbReference type="PANTHER" id="PTHR21593">
    <property type="entry name" value="PRION-LIKE- Q/N-RICH -DOMAIN-BEARING PROTEIN PROTEIN"/>
    <property type="match status" value="1"/>
</dbReference>
<keyword evidence="1" id="KW-0732">Signal</keyword>
<dbReference type="Pfam" id="PF02520">
    <property type="entry name" value="ANIS5_cation-bd"/>
    <property type="match status" value="1"/>
</dbReference>
<dbReference type="InterPro" id="IPR052823">
    <property type="entry name" value="SXP/RAL-2_related"/>
</dbReference>
<evidence type="ECO:0000256" key="1">
    <source>
        <dbReference type="SAM" id="SignalP"/>
    </source>
</evidence>
<feature type="chain" id="PRO_5042178997" evidence="1">
    <location>
        <begin position="21"/>
        <end position="153"/>
    </location>
</feature>